<keyword evidence="3" id="KW-1185">Reference proteome</keyword>
<feature type="transmembrane region" description="Helical" evidence="1">
    <location>
        <begin position="57"/>
        <end position="73"/>
    </location>
</feature>
<protein>
    <recommendedName>
        <fullName evidence="4">Chlor_Arch_YYY domain-containing protein</fullName>
    </recommendedName>
</protein>
<keyword evidence="1" id="KW-0472">Membrane</keyword>
<dbReference type="Proteomes" id="UP001195660">
    <property type="component" value="Unassembled WGS sequence"/>
</dbReference>
<evidence type="ECO:0008006" key="4">
    <source>
        <dbReference type="Google" id="ProtNLM"/>
    </source>
</evidence>
<feature type="transmembrane region" description="Helical" evidence="1">
    <location>
        <begin position="457"/>
        <end position="477"/>
    </location>
</feature>
<evidence type="ECO:0000313" key="3">
    <source>
        <dbReference type="Proteomes" id="UP001195660"/>
    </source>
</evidence>
<sequence length="704" mass="77962">MQMIHLALTLGLILLNLAGLTLIFSRFLPPALARVTGILALTLPLFALEHMVGLGKLAWVWPLTSLLSLALIYRQRHQLRSSGFLNAELVFLCCFAYALAWRFLFPNIDSLAEKLTDLYFISNYLPGATLPPQDRWFAGPYLFDFYYAYQHYVAALIGRIFSLEPGFTMNIAWCLLVGMIGSLAWFVASRFIAARWVRGVLVAALLAGGNGLTPLIPFLIDAPAVSGEARAGAAMGRFWEATRFSGMSDEKVNTALGQALFPRVPGVETMDIPLETISFYAYLGDYHPPLGGFALMLYALGLMAANRKRSDELATEAEQASETSAENPDATVTAPTLAMASPTWSAPLLAALIGASPVVTLVTNAWALPPQALLVMAWLVYQHLNGGVNFKAFFGGVAIALMLCFPFLSHFAPGAVSTPIRSVAPHEHTQFNVFLALHWPVLLLLLGAFWLGFKERWAWYLALVLLVLLGFSEFLLFQDAMGGKFARFNTTIKWWSWIWPTALIGLGSMLYGLGNRFSKAVVLLIAFAVLSNVYHIANYWLFSSRVDTGKLAGTGWLNQDATHANMLSYLKNASDGVVLEGMQGGAYNNTSAFSLFAGKPMFLGWPSHEGLWRGGATHIGARHDEVNRFYAGTLENPRAWLEKNDIQYILWTRWDEAKGSHLRAQIDQQIAVDYYFRAFEESGSMKLGIWERRPPRAARKMEGQ</sequence>
<feature type="transmembrane region" description="Helical" evidence="1">
    <location>
        <begin position="388"/>
        <end position="412"/>
    </location>
</feature>
<feature type="transmembrane region" description="Helical" evidence="1">
    <location>
        <begin position="433"/>
        <end position="451"/>
    </location>
</feature>
<dbReference type="Pfam" id="PF10060">
    <property type="entry name" value="DUF2298"/>
    <property type="match status" value="1"/>
</dbReference>
<name>A0ABS2CEH7_9NEIS</name>
<evidence type="ECO:0000313" key="2">
    <source>
        <dbReference type="EMBL" id="MBM5572544.1"/>
    </source>
</evidence>
<feature type="transmembrane region" description="Helical" evidence="1">
    <location>
        <begin position="497"/>
        <end position="514"/>
    </location>
</feature>
<dbReference type="InterPro" id="IPR018746">
    <property type="entry name" value="DUF2298"/>
</dbReference>
<keyword evidence="1" id="KW-1133">Transmembrane helix</keyword>
<accession>A0ABS2CEH7</accession>
<feature type="transmembrane region" description="Helical" evidence="1">
    <location>
        <begin position="286"/>
        <end position="305"/>
    </location>
</feature>
<reference evidence="2 3" key="1">
    <citation type="submission" date="2019-11" db="EMBL/GenBank/DDBJ databases">
        <title>Novel Deefgea species.</title>
        <authorList>
            <person name="Han J.-H."/>
        </authorList>
    </citation>
    <scope>NUCLEOTIDE SEQUENCE [LARGE SCALE GENOMIC DNA]</scope>
    <source>
        <strain evidence="2 3">LMG 24817</strain>
    </source>
</reference>
<gene>
    <name evidence="2" type="ORF">GM173_13290</name>
</gene>
<proteinExistence type="predicted"/>
<feature type="transmembrane region" description="Helical" evidence="1">
    <location>
        <begin position="85"/>
        <end position="105"/>
    </location>
</feature>
<evidence type="ECO:0000256" key="1">
    <source>
        <dbReference type="SAM" id="Phobius"/>
    </source>
</evidence>
<feature type="transmembrane region" description="Helical" evidence="1">
    <location>
        <begin position="167"/>
        <end position="188"/>
    </location>
</feature>
<organism evidence="2 3">
    <name type="scientific">Deefgea chitinilytica</name>
    <dbReference type="NCBI Taxonomy" id="570276"/>
    <lineage>
        <taxon>Bacteria</taxon>
        <taxon>Pseudomonadati</taxon>
        <taxon>Pseudomonadota</taxon>
        <taxon>Betaproteobacteria</taxon>
        <taxon>Neisseriales</taxon>
        <taxon>Chitinibacteraceae</taxon>
        <taxon>Deefgea</taxon>
    </lineage>
</organism>
<feature type="transmembrane region" description="Helical" evidence="1">
    <location>
        <begin position="200"/>
        <end position="220"/>
    </location>
</feature>
<comment type="caution">
    <text evidence="2">The sequence shown here is derived from an EMBL/GenBank/DDBJ whole genome shotgun (WGS) entry which is preliminary data.</text>
</comment>
<dbReference type="EMBL" id="WOFE01000008">
    <property type="protein sequence ID" value="MBM5572544.1"/>
    <property type="molecule type" value="Genomic_DNA"/>
</dbReference>
<keyword evidence="1" id="KW-0812">Transmembrane</keyword>
<feature type="transmembrane region" description="Helical" evidence="1">
    <location>
        <begin position="520"/>
        <end position="542"/>
    </location>
</feature>
<dbReference type="RefSeq" id="WP_203571874.1">
    <property type="nucleotide sequence ID" value="NZ_WOFE01000008.1"/>
</dbReference>